<keyword evidence="3" id="KW-1133">Transmembrane helix</keyword>
<evidence type="ECO:0000256" key="3">
    <source>
        <dbReference type="ARBA" id="ARBA00022989"/>
    </source>
</evidence>
<dbReference type="Proteomes" id="UP000186922">
    <property type="component" value="Unassembled WGS sequence"/>
</dbReference>
<dbReference type="AlphaFoldDB" id="A0A1D1WAG2"/>
<dbReference type="SUPFAM" id="SSF53822">
    <property type="entry name" value="Periplasmic binding protein-like I"/>
    <property type="match status" value="1"/>
</dbReference>
<dbReference type="InterPro" id="IPR001828">
    <property type="entry name" value="ANF_lig-bd_rcpt"/>
</dbReference>
<keyword evidence="4" id="KW-0472">Membrane</keyword>
<reference evidence="6 7" key="1">
    <citation type="journal article" date="2016" name="Nat. Commun.">
        <title>Extremotolerant tardigrade genome and improved radiotolerance of human cultured cells by tardigrade-unique protein.</title>
        <authorList>
            <person name="Hashimoto T."/>
            <person name="Horikawa D.D."/>
            <person name="Saito Y."/>
            <person name="Kuwahara H."/>
            <person name="Kozuka-Hata H."/>
            <person name="Shin-I T."/>
            <person name="Minakuchi Y."/>
            <person name="Ohishi K."/>
            <person name="Motoyama A."/>
            <person name="Aizu T."/>
            <person name="Enomoto A."/>
            <person name="Kondo K."/>
            <person name="Tanaka S."/>
            <person name="Hara Y."/>
            <person name="Koshikawa S."/>
            <person name="Sagara H."/>
            <person name="Miura T."/>
            <person name="Yokobori S."/>
            <person name="Miyagawa K."/>
            <person name="Suzuki Y."/>
            <person name="Kubo T."/>
            <person name="Oyama M."/>
            <person name="Kohara Y."/>
            <person name="Fujiyama A."/>
            <person name="Arakawa K."/>
            <person name="Katayama T."/>
            <person name="Toyoda A."/>
            <person name="Kunieda T."/>
        </authorList>
    </citation>
    <scope>NUCLEOTIDE SEQUENCE [LARGE SCALE GENOMIC DNA]</scope>
    <source>
        <strain evidence="6 7">YOKOZUNA-1</strain>
    </source>
</reference>
<organism evidence="6 7">
    <name type="scientific">Ramazzottius varieornatus</name>
    <name type="common">Water bear</name>
    <name type="synonym">Tardigrade</name>
    <dbReference type="NCBI Taxonomy" id="947166"/>
    <lineage>
        <taxon>Eukaryota</taxon>
        <taxon>Metazoa</taxon>
        <taxon>Ecdysozoa</taxon>
        <taxon>Tardigrada</taxon>
        <taxon>Eutardigrada</taxon>
        <taxon>Parachela</taxon>
        <taxon>Hypsibioidea</taxon>
        <taxon>Ramazzottiidae</taxon>
        <taxon>Ramazzottius</taxon>
    </lineage>
</organism>
<keyword evidence="2" id="KW-0812">Transmembrane</keyword>
<dbReference type="Pfam" id="PF01094">
    <property type="entry name" value="ANF_receptor"/>
    <property type="match status" value="1"/>
</dbReference>
<dbReference type="Gene3D" id="3.40.50.2300">
    <property type="match status" value="1"/>
</dbReference>
<dbReference type="OrthoDB" id="10232093at2759"/>
<feature type="domain" description="Receptor ligand binding region" evidence="5">
    <location>
        <begin position="4"/>
        <end position="167"/>
    </location>
</feature>
<gene>
    <name evidence="6" type="primary">RvY_19045</name>
    <name evidence="6" type="synonym">RvY_19045.2</name>
    <name evidence="6" type="ORF">RvY_19045-2</name>
</gene>
<protein>
    <recommendedName>
        <fullName evidence="5">Receptor ligand binding region domain-containing protein</fullName>
    </recommendedName>
</protein>
<evidence type="ECO:0000256" key="1">
    <source>
        <dbReference type="ARBA" id="ARBA00004370"/>
    </source>
</evidence>
<sequence length="206" mass="23485">MSVVPPDLQGKAKWPTRITMGARATGSRTVSVSVLSLCQFYNWSTIVLACDEPENGRSCSTAQAVKRDLAAVLSDVEIVVFDGFTPSFNYIAALTVLSEKARVVIYSGMSKQAMRNILITAYNLNMTNGEYVHIFYWNYATGFTWRWNDKDDQIVRQAYDSVIILEQDQSRDAPPKGTPYYRIKYGWRQRSEELFNFTYSLSKPVR</sequence>
<comment type="caution">
    <text evidence="6">The sequence shown here is derived from an EMBL/GenBank/DDBJ whole genome shotgun (WGS) entry which is preliminary data.</text>
</comment>
<evidence type="ECO:0000313" key="6">
    <source>
        <dbReference type="EMBL" id="GAV09518.1"/>
    </source>
</evidence>
<dbReference type="EMBL" id="BDGG01000023">
    <property type="protein sequence ID" value="GAV09518.1"/>
    <property type="molecule type" value="Genomic_DNA"/>
</dbReference>
<evidence type="ECO:0000313" key="7">
    <source>
        <dbReference type="Proteomes" id="UP000186922"/>
    </source>
</evidence>
<evidence type="ECO:0000256" key="2">
    <source>
        <dbReference type="ARBA" id="ARBA00022692"/>
    </source>
</evidence>
<dbReference type="InterPro" id="IPR028082">
    <property type="entry name" value="Peripla_BP_I"/>
</dbReference>
<evidence type="ECO:0000256" key="4">
    <source>
        <dbReference type="ARBA" id="ARBA00023136"/>
    </source>
</evidence>
<name>A0A1D1WAG2_RAMVA</name>
<proteinExistence type="predicted"/>
<accession>A0A1D1WAG2</accession>
<evidence type="ECO:0000259" key="5">
    <source>
        <dbReference type="Pfam" id="PF01094"/>
    </source>
</evidence>
<dbReference type="GO" id="GO:0016020">
    <property type="term" value="C:membrane"/>
    <property type="evidence" value="ECO:0007669"/>
    <property type="project" value="UniProtKB-SubCell"/>
</dbReference>
<comment type="subcellular location">
    <subcellularLocation>
        <location evidence="1">Membrane</location>
    </subcellularLocation>
</comment>
<keyword evidence="7" id="KW-1185">Reference proteome</keyword>